<reference evidence="1 2" key="1">
    <citation type="submission" date="2016-05" db="EMBL/GenBank/DDBJ databases">
        <title>First whole genome sequencing of Entamoeba histolytica HM1:IMSS-clone-6.</title>
        <authorList>
            <person name="Mukherjee Avik.K."/>
            <person name="Izumyama S."/>
            <person name="Nakada-Tsukui K."/>
            <person name="Nozaki T."/>
        </authorList>
    </citation>
    <scope>NUCLEOTIDE SEQUENCE [LARGE SCALE GENOMIC DNA]</scope>
    <source>
        <strain evidence="1 2">HM1:IMSS clone 6</strain>
    </source>
</reference>
<name>A0A175JY30_ENTHI</name>
<dbReference type="AlphaFoldDB" id="A0A175JY30"/>
<organism evidence="1 2">
    <name type="scientific">Entamoeba histolytica</name>
    <dbReference type="NCBI Taxonomy" id="5759"/>
    <lineage>
        <taxon>Eukaryota</taxon>
        <taxon>Amoebozoa</taxon>
        <taxon>Evosea</taxon>
        <taxon>Archamoebae</taxon>
        <taxon>Mastigamoebida</taxon>
        <taxon>Entamoebidae</taxon>
        <taxon>Entamoeba</taxon>
    </lineage>
</organism>
<proteinExistence type="predicted"/>
<accession>A0A175JY30</accession>
<dbReference type="VEuPathDB" id="AmoebaDB:EHI_184250"/>
<dbReference type="EMBL" id="BDEQ01000001">
    <property type="protein sequence ID" value="GAT98567.1"/>
    <property type="molecule type" value="Genomic_DNA"/>
</dbReference>
<dbReference type="Proteomes" id="UP000078387">
    <property type="component" value="Unassembled WGS sequence"/>
</dbReference>
<sequence>MKIHYINNKYSIELEETEVDENMTVGELRQHMAALYFANPEEIKLSEKKYVQGNSYYKELKYDMLTLKSLDFTPQSLVLVESTKGKILEKPVVETQTEADQIVSIVKQQLKSQGININ</sequence>
<evidence type="ECO:0008006" key="3">
    <source>
        <dbReference type="Google" id="ProtNLM"/>
    </source>
</evidence>
<dbReference type="InterPro" id="IPR029071">
    <property type="entry name" value="Ubiquitin-like_domsf"/>
</dbReference>
<comment type="caution">
    <text evidence="1">The sequence shown here is derived from an EMBL/GenBank/DDBJ whole genome shotgun (WGS) entry which is preliminary data.</text>
</comment>
<dbReference type="VEuPathDB" id="AmoebaDB:EHI8A_158700"/>
<evidence type="ECO:0000313" key="1">
    <source>
        <dbReference type="EMBL" id="GAT98567.1"/>
    </source>
</evidence>
<dbReference type="VEuPathDB" id="AmoebaDB:EHI7A_140770"/>
<gene>
    <name evidence="1" type="ORF">CL6EHI_184250A</name>
</gene>
<dbReference type="SUPFAM" id="SSF54236">
    <property type="entry name" value="Ubiquitin-like"/>
    <property type="match status" value="1"/>
</dbReference>
<dbReference type="VEuPathDB" id="AmoebaDB:KM1_233800"/>
<protein>
    <recommendedName>
        <fullName evidence="3">Ubiquitin-like domain-containing protein</fullName>
    </recommendedName>
</protein>
<evidence type="ECO:0000313" key="2">
    <source>
        <dbReference type="Proteomes" id="UP000078387"/>
    </source>
</evidence>